<keyword evidence="4" id="KW-1185">Reference proteome</keyword>
<proteinExistence type="predicted"/>
<name>A0ABP9W8K5_9DEIO</name>
<dbReference type="RefSeq" id="WP_345465458.1">
    <property type="nucleotide sequence ID" value="NZ_BAABRP010000009.1"/>
</dbReference>
<sequence>MEMLLPYLAQLGLGGILAIVLLGLAQLALVEFARAVLHRWGLAVQGGAVLLLSLALGGLLGWLMLSRVAGVAGIDLPPPWGGVALGLVLAATVSGLVAYQQRRRAEKAAGQVTPDILADVLAQVAAGQARTPSVTVQVPAPAAPQVPAPVPCSDDLRPITPEETAAMTRTDWPAVAGLDDPPQYR</sequence>
<dbReference type="Proteomes" id="UP001401887">
    <property type="component" value="Unassembled WGS sequence"/>
</dbReference>
<keyword evidence="2" id="KW-0472">Membrane</keyword>
<evidence type="ECO:0000313" key="4">
    <source>
        <dbReference type="Proteomes" id="UP001401887"/>
    </source>
</evidence>
<keyword evidence="2" id="KW-1133">Transmembrane helix</keyword>
<comment type="caution">
    <text evidence="3">The sequence shown here is derived from an EMBL/GenBank/DDBJ whole genome shotgun (WGS) entry which is preliminary data.</text>
</comment>
<evidence type="ECO:0000256" key="2">
    <source>
        <dbReference type="SAM" id="Phobius"/>
    </source>
</evidence>
<accession>A0ABP9W8K5</accession>
<feature type="region of interest" description="Disordered" evidence="1">
    <location>
        <begin position="163"/>
        <end position="185"/>
    </location>
</feature>
<evidence type="ECO:0000256" key="1">
    <source>
        <dbReference type="SAM" id="MobiDB-lite"/>
    </source>
</evidence>
<feature type="transmembrane region" description="Helical" evidence="2">
    <location>
        <begin position="80"/>
        <end position="99"/>
    </location>
</feature>
<evidence type="ECO:0000313" key="3">
    <source>
        <dbReference type="EMBL" id="GAA5513669.1"/>
    </source>
</evidence>
<keyword evidence="2" id="KW-0812">Transmembrane</keyword>
<feature type="transmembrane region" description="Helical" evidence="2">
    <location>
        <begin position="42"/>
        <end position="65"/>
    </location>
</feature>
<feature type="transmembrane region" description="Helical" evidence="2">
    <location>
        <begin position="6"/>
        <end position="30"/>
    </location>
</feature>
<reference evidence="3 4" key="1">
    <citation type="submission" date="2024-02" db="EMBL/GenBank/DDBJ databases">
        <title>Deinococcus carri NBRC 110142.</title>
        <authorList>
            <person name="Ichikawa N."/>
            <person name="Katano-Makiyama Y."/>
            <person name="Hidaka K."/>
        </authorList>
    </citation>
    <scope>NUCLEOTIDE SEQUENCE [LARGE SCALE GENOMIC DNA]</scope>
    <source>
        <strain evidence="3 4">NBRC 110142</strain>
    </source>
</reference>
<dbReference type="EMBL" id="BAABRP010000009">
    <property type="protein sequence ID" value="GAA5513669.1"/>
    <property type="molecule type" value="Genomic_DNA"/>
</dbReference>
<gene>
    <name evidence="3" type="ORF">Dcar01_02413</name>
</gene>
<organism evidence="3 4">
    <name type="scientific">Deinococcus carri</name>
    <dbReference type="NCBI Taxonomy" id="1211323"/>
    <lineage>
        <taxon>Bacteria</taxon>
        <taxon>Thermotogati</taxon>
        <taxon>Deinococcota</taxon>
        <taxon>Deinococci</taxon>
        <taxon>Deinococcales</taxon>
        <taxon>Deinococcaceae</taxon>
        <taxon>Deinococcus</taxon>
    </lineage>
</organism>
<protein>
    <submittedName>
        <fullName evidence="3">Uncharacterized protein</fullName>
    </submittedName>
</protein>